<keyword evidence="1 2" id="KW-0238">DNA-binding</keyword>
<dbReference type="SUPFAM" id="SSF48498">
    <property type="entry name" value="Tetracyclin repressor-like, C-terminal domain"/>
    <property type="match status" value="1"/>
</dbReference>
<dbReference type="RefSeq" id="WP_044616602.1">
    <property type="nucleotide sequence ID" value="NZ_CP007142.1"/>
</dbReference>
<keyword evidence="5" id="KW-1185">Reference proteome</keyword>
<dbReference type="InterPro" id="IPR009057">
    <property type="entry name" value="Homeodomain-like_sf"/>
</dbReference>
<dbReference type="Proteomes" id="UP000032266">
    <property type="component" value="Chromosome"/>
</dbReference>
<dbReference type="Gene3D" id="1.10.357.10">
    <property type="entry name" value="Tetracycline Repressor, domain 2"/>
    <property type="match status" value="1"/>
</dbReference>
<dbReference type="EMBL" id="CP007142">
    <property type="protein sequence ID" value="AJQ93968.1"/>
    <property type="molecule type" value="Genomic_DNA"/>
</dbReference>
<evidence type="ECO:0000259" key="3">
    <source>
        <dbReference type="PROSITE" id="PS50977"/>
    </source>
</evidence>
<accession>A0A0C5VKN9</accession>
<gene>
    <name evidence="4" type="ORF">YC6258_01924</name>
</gene>
<dbReference type="GO" id="GO:0000976">
    <property type="term" value="F:transcription cis-regulatory region binding"/>
    <property type="evidence" value="ECO:0007669"/>
    <property type="project" value="TreeGrafter"/>
</dbReference>
<reference evidence="4 5" key="1">
    <citation type="submission" date="2014-01" db="EMBL/GenBank/DDBJ databases">
        <title>Full genme sequencing of cellulolytic bacterium Gynuella sunshinyii YC6258T gen. nov., sp. nov.</title>
        <authorList>
            <person name="Khan H."/>
            <person name="Chung E.J."/>
            <person name="Chung Y.R."/>
        </authorList>
    </citation>
    <scope>NUCLEOTIDE SEQUENCE [LARGE SCALE GENOMIC DNA]</scope>
    <source>
        <strain evidence="4 5">YC6258</strain>
    </source>
</reference>
<dbReference type="GO" id="GO:0003700">
    <property type="term" value="F:DNA-binding transcription factor activity"/>
    <property type="evidence" value="ECO:0007669"/>
    <property type="project" value="TreeGrafter"/>
</dbReference>
<dbReference type="SUPFAM" id="SSF46689">
    <property type="entry name" value="Homeodomain-like"/>
    <property type="match status" value="1"/>
</dbReference>
<name>A0A0C5VKN9_9GAMM</name>
<dbReference type="KEGG" id="gsn:YC6258_01924"/>
<evidence type="ECO:0000256" key="2">
    <source>
        <dbReference type="PROSITE-ProRule" id="PRU00335"/>
    </source>
</evidence>
<dbReference type="Pfam" id="PF00440">
    <property type="entry name" value="TetR_N"/>
    <property type="match status" value="1"/>
</dbReference>
<dbReference type="PANTHER" id="PTHR30055:SF233">
    <property type="entry name" value="REGULATORY PROTEIN TETR"/>
    <property type="match status" value="1"/>
</dbReference>
<dbReference type="InterPro" id="IPR050109">
    <property type="entry name" value="HTH-type_TetR-like_transc_reg"/>
</dbReference>
<dbReference type="OrthoDB" id="2356263at2"/>
<evidence type="ECO:0000256" key="1">
    <source>
        <dbReference type="ARBA" id="ARBA00023125"/>
    </source>
</evidence>
<dbReference type="HOGENOM" id="CLU_069356_1_4_6"/>
<dbReference type="InterPro" id="IPR036271">
    <property type="entry name" value="Tet_transcr_reg_TetR-rel_C_sf"/>
</dbReference>
<feature type="domain" description="HTH tetR-type" evidence="3">
    <location>
        <begin position="12"/>
        <end position="72"/>
    </location>
</feature>
<dbReference type="PANTHER" id="PTHR30055">
    <property type="entry name" value="HTH-TYPE TRANSCRIPTIONAL REGULATOR RUTR"/>
    <property type="match status" value="1"/>
</dbReference>
<feature type="DNA-binding region" description="H-T-H motif" evidence="2">
    <location>
        <begin position="35"/>
        <end position="54"/>
    </location>
</feature>
<dbReference type="InterPro" id="IPR001647">
    <property type="entry name" value="HTH_TetR"/>
</dbReference>
<dbReference type="STRING" id="1445510.YC6258_01924"/>
<sequence>MKTGRPRQSEKTDARSALIAAAQELFLKHDFDHVSTRQIANLAGVNSALIAYYFGNKIGLFENAMKEMLAPVVTLLNETIQDPSPEFLKQLMLTVSRRIPADMARLIIRTLLSDNQLLKTLVVNELARPMNVRLRKVLTKLQNNNLIDPAEDPKLLSFLLAALLIFPLAMQPIGEEILDYPFNAENRERLAQAQITLLMHGVLNPAHS</sequence>
<evidence type="ECO:0000313" key="5">
    <source>
        <dbReference type="Proteomes" id="UP000032266"/>
    </source>
</evidence>
<dbReference type="PROSITE" id="PS50977">
    <property type="entry name" value="HTH_TETR_2"/>
    <property type="match status" value="1"/>
</dbReference>
<dbReference type="AlphaFoldDB" id="A0A0C5VKN9"/>
<proteinExistence type="predicted"/>
<organism evidence="4 5">
    <name type="scientific">Gynuella sunshinyii YC6258</name>
    <dbReference type="NCBI Taxonomy" id="1445510"/>
    <lineage>
        <taxon>Bacteria</taxon>
        <taxon>Pseudomonadati</taxon>
        <taxon>Pseudomonadota</taxon>
        <taxon>Gammaproteobacteria</taxon>
        <taxon>Oceanospirillales</taxon>
        <taxon>Saccharospirillaceae</taxon>
        <taxon>Gynuella</taxon>
    </lineage>
</organism>
<evidence type="ECO:0000313" key="4">
    <source>
        <dbReference type="EMBL" id="AJQ93968.1"/>
    </source>
</evidence>
<dbReference type="PRINTS" id="PR00455">
    <property type="entry name" value="HTHTETR"/>
</dbReference>
<protein>
    <submittedName>
        <fullName evidence="4">Transcriptional regulator</fullName>
    </submittedName>
</protein>